<dbReference type="PANTHER" id="PTHR16943">
    <property type="entry name" value="2-METHYLCITRATE DEHYDRATASE-RELATED"/>
    <property type="match status" value="1"/>
</dbReference>
<evidence type="ECO:0000313" key="5">
    <source>
        <dbReference type="Proteomes" id="UP000233597"/>
    </source>
</evidence>
<dbReference type="Proteomes" id="UP000233597">
    <property type="component" value="Unassembled WGS sequence"/>
</dbReference>
<dbReference type="InterPro" id="IPR036148">
    <property type="entry name" value="MmgE/PrpD_sf"/>
</dbReference>
<dbReference type="InterPro" id="IPR045337">
    <property type="entry name" value="MmgE_PrpD_C"/>
</dbReference>
<feature type="domain" description="MmgE/PrpD C-terminal" evidence="3">
    <location>
        <begin position="268"/>
        <end position="438"/>
    </location>
</feature>
<dbReference type="SUPFAM" id="SSF103378">
    <property type="entry name" value="2-methylcitrate dehydratase PrpD"/>
    <property type="match status" value="1"/>
</dbReference>
<dbReference type="OrthoDB" id="9795089at2"/>
<dbReference type="InterPro" id="IPR045336">
    <property type="entry name" value="MmgE_PrpD_N"/>
</dbReference>
<evidence type="ECO:0000259" key="2">
    <source>
        <dbReference type="Pfam" id="PF03972"/>
    </source>
</evidence>
<name>A0A2N3KWT6_9PROT</name>
<dbReference type="InterPro" id="IPR005656">
    <property type="entry name" value="MmgE_PrpD"/>
</dbReference>
<dbReference type="Gene3D" id="1.10.4100.10">
    <property type="entry name" value="2-methylcitrate dehydratase PrpD"/>
    <property type="match status" value="1"/>
</dbReference>
<feature type="domain" description="MmgE/PrpD N-terminal" evidence="2">
    <location>
        <begin position="6"/>
        <end position="243"/>
    </location>
</feature>
<dbReference type="InterPro" id="IPR042183">
    <property type="entry name" value="MmgE/PrpD_sf_1"/>
</dbReference>
<dbReference type="Gene3D" id="3.30.1330.120">
    <property type="entry name" value="2-methylcitrate dehydratase PrpD"/>
    <property type="match status" value="1"/>
</dbReference>
<reference evidence="4 5" key="1">
    <citation type="submission" date="2017-09" db="EMBL/GenBank/DDBJ databases">
        <title>Biodiversity and function of Thalassospira species in the particle-attached aromatic-hydrocarbon-degrading consortia from the surface seawater of the South China Sea.</title>
        <authorList>
            <person name="Dong C."/>
            <person name="Liu R."/>
            <person name="Shao Z."/>
        </authorList>
    </citation>
    <scope>NUCLEOTIDE SEQUENCE [LARGE SCALE GENOMIC DNA]</scope>
    <source>
        <strain evidence="4 5">CSC1P2</strain>
    </source>
</reference>
<protein>
    <submittedName>
        <fullName evidence="4">2-methylcitrate dehydratase</fullName>
    </submittedName>
</protein>
<evidence type="ECO:0000256" key="1">
    <source>
        <dbReference type="ARBA" id="ARBA00006174"/>
    </source>
</evidence>
<organism evidence="4 5">
    <name type="scientific">Thalassospira marina</name>
    <dbReference type="NCBI Taxonomy" id="2048283"/>
    <lineage>
        <taxon>Bacteria</taxon>
        <taxon>Pseudomonadati</taxon>
        <taxon>Pseudomonadota</taxon>
        <taxon>Alphaproteobacteria</taxon>
        <taxon>Rhodospirillales</taxon>
        <taxon>Thalassospiraceae</taxon>
        <taxon>Thalassospira</taxon>
    </lineage>
</organism>
<dbReference type="Pfam" id="PF03972">
    <property type="entry name" value="MmgE_PrpD_N"/>
    <property type="match status" value="1"/>
</dbReference>
<evidence type="ECO:0000313" key="4">
    <source>
        <dbReference type="EMBL" id="PKR54967.1"/>
    </source>
</evidence>
<dbReference type="EMBL" id="NWTK01000003">
    <property type="protein sequence ID" value="PKR54967.1"/>
    <property type="molecule type" value="Genomic_DNA"/>
</dbReference>
<evidence type="ECO:0000259" key="3">
    <source>
        <dbReference type="Pfam" id="PF19305"/>
    </source>
</evidence>
<dbReference type="InterPro" id="IPR042188">
    <property type="entry name" value="MmgE/PrpD_sf_2"/>
</dbReference>
<comment type="caution">
    <text evidence="4">The sequence shown here is derived from an EMBL/GenBank/DDBJ whole genome shotgun (WGS) entry which is preliminary data.</text>
</comment>
<accession>A0A2N3KWT6</accession>
<comment type="similarity">
    <text evidence="1">Belongs to the PrpD family.</text>
</comment>
<gene>
    <name evidence="4" type="ORF">COO20_06130</name>
</gene>
<dbReference type="RefSeq" id="WP_101264808.1">
    <property type="nucleotide sequence ID" value="NZ_NWTK01000003.1"/>
</dbReference>
<dbReference type="PANTHER" id="PTHR16943:SF8">
    <property type="entry name" value="2-METHYLCITRATE DEHYDRATASE"/>
    <property type="match status" value="1"/>
</dbReference>
<sequence>MTLITDLAERIHALGHADLTPVAIANAKTVILDTVGCTLAGTHEPVVETMLQTEGLATPGQVSLLGRDTKLDVLCAALINGAASHALDFDDVNIAMGGHPSAPVLPALFAIAESQPVSGMDFMLAFIAGFETETRMARAVNFHHYDLGWHPTATLGVFGAAAASAKLLGLDAHQTALALSLSASLASGVKANFGTMTKPYHVGHAARHGLMAAKLAQNGFTASLDVLEAKQGFLNVYNGKGNYQAELITRDWAAPLDIVEPGIGIKLYPCCDSTHATVDALFSLQKEHGFEAGDVESIDTRIHPLRLTHVDRPQLRNSLDAKFSVQYCAARALLDGGLTFGSFDTAAYHDPVALSLMGRVNAAPHDDLSLTRPGNYLTEVDVKLRDGRQLNKRMDRPFGRHADEPAPAELIRAKYDDCAGRVLSADASARLHDAIMALETLTDLSGLRTLWTPSNDMAA</sequence>
<proteinExistence type="inferred from homology"/>
<dbReference type="Pfam" id="PF19305">
    <property type="entry name" value="MmgE_PrpD_C"/>
    <property type="match status" value="1"/>
</dbReference>
<dbReference type="GO" id="GO:0016829">
    <property type="term" value="F:lyase activity"/>
    <property type="evidence" value="ECO:0007669"/>
    <property type="project" value="InterPro"/>
</dbReference>
<dbReference type="AlphaFoldDB" id="A0A2N3KWT6"/>